<evidence type="ECO:0000313" key="3">
    <source>
        <dbReference type="Proteomes" id="UP001589693"/>
    </source>
</evidence>
<evidence type="ECO:0000313" key="2">
    <source>
        <dbReference type="EMBL" id="MFB9904182.1"/>
    </source>
</evidence>
<comment type="caution">
    <text evidence="2">The sequence shown here is derived from an EMBL/GenBank/DDBJ whole genome shotgun (WGS) entry which is preliminary data.</text>
</comment>
<dbReference type="Proteomes" id="UP001589693">
    <property type="component" value="Unassembled WGS sequence"/>
</dbReference>
<keyword evidence="3" id="KW-1185">Reference proteome</keyword>
<evidence type="ECO:0000256" key="1">
    <source>
        <dbReference type="SAM" id="MobiDB-lite"/>
    </source>
</evidence>
<organism evidence="2 3">
    <name type="scientific">Allokutzneria oryzae</name>
    <dbReference type="NCBI Taxonomy" id="1378989"/>
    <lineage>
        <taxon>Bacteria</taxon>
        <taxon>Bacillati</taxon>
        <taxon>Actinomycetota</taxon>
        <taxon>Actinomycetes</taxon>
        <taxon>Pseudonocardiales</taxon>
        <taxon>Pseudonocardiaceae</taxon>
        <taxon>Allokutzneria</taxon>
    </lineage>
</organism>
<proteinExistence type="predicted"/>
<feature type="compositionally biased region" description="Low complexity" evidence="1">
    <location>
        <begin position="1"/>
        <end position="15"/>
    </location>
</feature>
<accession>A0ABV5ZTG8</accession>
<name>A0ABV5ZTG8_9PSEU</name>
<sequence>MATTTAAKSATATEAVSRPPYGSLTTPAVRMDSAQPSVVAMTSIGSGIVHSGSDARTACSTGRSTPVVKAVALRTPASSTSCGPVASGAGSPRWR</sequence>
<reference evidence="2 3" key="1">
    <citation type="submission" date="2024-09" db="EMBL/GenBank/DDBJ databases">
        <authorList>
            <person name="Sun Q."/>
            <person name="Mori K."/>
        </authorList>
    </citation>
    <scope>NUCLEOTIDE SEQUENCE [LARGE SCALE GENOMIC DNA]</scope>
    <source>
        <strain evidence="2 3">TBRC 7907</strain>
    </source>
</reference>
<dbReference type="RefSeq" id="WP_377851356.1">
    <property type="nucleotide sequence ID" value="NZ_JBHLZU010000008.1"/>
</dbReference>
<protein>
    <submittedName>
        <fullName evidence="2">Uncharacterized protein</fullName>
    </submittedName>
</protein>
<gene>
    <name evidence="2" type="ORF">ACFFQA_09530</name>
</gene>
<feature type="region of interest" description="Disordered" evidence="1">
    <location>
        <begin position="75"/>
        <end position="95"/>
    </location>
</feature>
<feature type="region of interest" description="Disordered" evidence="1">
    <location>
        <begin position="1"/>
        <end position="29"/>
    </location>
</feature>
<dbReference type="EMBL" id="JBHLZU010000008">
    <property type="protein sequence ID" value="MFB9904182.1"/>
    <property type="molecule type" value="Genomic_DNA"/>
</dbReference>